<evidence type="ECO:0000256" key="5">
    <source>
        <dbReference type="ARBA" id="ARBA00023136"/>
    </source>
</evidence>
<dbReference type="Proteomes" id="UP000222824">
    <property type="component" value="Unassembled WGS sequence"/>
</dbReference>
<name>A0A2G1WL29_9EURY</name>
<dbReference type="InterPro" id="IPR047218">
    <property type="entry name" value="YocR/YhdH-like"/>
</dbReference>
<reference evidence="7 8" key="1">
    <citation type="journal article" date="2014" name="Front. Microbiol.">
        <title>Population and genomic analysis of the genus Halorubrum.</title>
        <authorList>
            <person name="Fullmer M.S."/>
            <person name="Soucy S.M."/>
            <person name="Swithers K.S."/>
            <person name="Makkay A.M."/>
            <person name="Wheeler R."/>
            <person name="Ventosa A."/>
            <person name="Gogarten J.P."/>
            <person name="Papke R.T."/>
        </authorList>
    </citation>
    <scope>NUCLEOTIDE SEQUENCE [LARGE SCALE GENOMIC DNA]</scope>
    <source>
        <strain evidence="7 8">C49</strain>
    </source>
</reference>
<dbReference type="InterPro" id="IPR037272">
    <property type="entry name" value="SNS_sf"/>
</dbReference>
<feature type="transmembrane region" description="Helical" evidence="6">
    <location>
        <begin position="342"/>
        <end position="362"/>
    </location>
</feature>
<feature type="transmembrane region" description="Helical" evidence="6">
    <location>
        <begin position="368"/>
        <end position="389"/>
    </location>
</feature>
<gene>
    <name evidence="7" type="ORF">DJ69_04820</name>
</gene>
<dbReference type="PRINTS" id="PR00176">
    <property type="entry name" value="NANEUSMPORT"/>
</dbReference>
<dbReference type="RefSeq" id="WP_099254562.1">
    <property type="nucleotide sequence ID" value="NZ_NHOA01000031.1"/>
</dbReference>
<dbReference type="AlphaFoldDB" id="A0A2G1WL29"/>
<dbReference type="PANTHER" id="PTHR42948">
    <property type="entry name" value="TRANSPORTER"/>
    <property type="match status" value="1"/>
</dbReference>
<keyword evidence="7" id="KW-0067">ATP-binding</keyword>
<evidence type="ECO:0000256" key="4">
    <source>
        <dbReference type="ARBA" id="ARBA00022989"/>
    </source>
</evidence>
<feature type="transmembrane region" description="Helical" evidence="6">
    <location>
        <begin position="441"/>
        <end position="459"/>
    </location>
</feature>
<accession>A0A2G1WL29</accession>
<feature type="transmembrane region" description="Helical" evidence="6">
    <location>
        <begin position="216"/>
        <end position="237"/>
    </location>
</feature>
<feature type="transmembrane region" description="Helical" evidence="6">
    <location>
        <begin position="135"/>
        <end position="156"/>
    </location>
</feature>
<keyword evidence="7" id="KW-0547">Nucleotide-binding</keyword>
<feature type="transmembrane region" description="Helical" evidence="6">
    <location>
        <begin position="410"/>
        <end position="435"/>
    </location>
</feature>
<dbReference type="GO" id="GO:0016020">
    <property type="term" value="C:membrane"/>
    <property type="evidence" value="ECO:0007669"/>
    <property type="project" value="UniProtKB-SubCell"/>
</dbReference>
<protein>
    <submittedName>
        <fullName evidence="7">Daunorubicin ABC transporter ATP-binding protein</fullName>
    </submittedName>
</protein>
<proteinExistence type="predicted"/>
<feature type="transmembrane region" description="Helical" evidence="6">
    <location>
        <begin position="168"/>
        <end position="186"/>
    </location>
</feature>
<keyword evidence="4 6" id="KW-1133">Transmembrane helix</keyword>
<feature type="transmembrane region" description="Helical" evidence="6">
    <location>
        <begin position="249"/>
        <end position="271"/>
    </location>
</feature>
<dbReference type="SUPFAM" id="SSF161070">
    <property type="entry name" value="SNF-like"/>
    <property type="match status" value="1"/>
</dbReference>
<feature type="transmembrane region" description="Helical" evidence="6">
    <location>
        <begin position="301"/>
        <end position="322"/>
    </location>
</feature>
<dbReference type="NCBIfam" id="NF037979">
    <property type="entry name" value="Na_transp"/>
    <property type="match status" value="1"/>
</dbReference>
<dbReference type="PANTHER" id="PTHR42948:SF1">
    <property type="entry name" value="TRANSPORTER"/>
    <property type="match status" value="1"/>
</dbReference>
<keyword evidence="5 6" id="KW-0472">Membrane</keyword>
<dbReference type="InterPro" id="IPR000175">
    <property type="entry name" value="Na/ntran_symport"/>
</dbReference>
<keyword evidence="8" id="KW-1185">Reference proteome</keyword>
<sequence length="473" mass="49252">MVDRDSWVSNVGFVLAAVGSAAGLGNIWRFPWLTADNGGSAFLVLYLFLVVGVGVPGLLTEFVLGRRGRQTPIGALRALIGSRWGTPVGAFNVVTTVVMLSFYSVVGGWILRYAMSSPTGAYFARPQQYFGQASHGLPAVAFHLVFLAIIATIVFFGVSRGIERVSKVMLPAVVVLLAGLAVWTATQPNTAAGYAFYLDFDAEYLTAHFFDVLGPAAGQALFTLSLGAGSMLTYASYLDEDASLPRDTLVIAVSNTAIGVLAGLVVLPLLISQGTPPGEGGPGALFVALATAFASLPGGPLVATVFFTTVLLAAVTSGINLLETPVATLVDNYDASRRSATLLVTALIAATGSALALVGPAFRFVSGQVVDVMLTVGLFAFLAIGGWVLRDEAVAEFRLGAGRLGGLATPWILAVSWVLPVVVMFSLTTTLVSIVQLPLGSVSRVAIAVLTTLAFRIAVTRSTRGGPGRGERH</sequence>
<evidence type="ECO:0000256" key="3">
    <source>
        <dbReference type="ARBA" id="ARBA00022692"/>
    </source>
</evidence>
<feature type="transmembrane region" description="Helical" evidence="6">
    <location>
        <begin position="7"/>
        <end position="28"/>
    </location>
</feature>
<feature type="transmembrane region" description="Helical" evidence="6">
    <location>
        <begin position="84"/>
        <end position="115"/>
    </location>
</feature>
<evidence type="ECO:0000256" key="6">
    <source>
        <dbReference type="SAM" id="Phobius"/>
    </source>
</evidence>
<evidence type="ECO:0000256" key="2">
    <source>
        <dbReference type="ARBA" id="ARBA00022448"/>
    </source>
</evidence>
<dbReference type="GO" id="GO:0005524">
    <property type="term" value="F:ATP binding"/>
    <property type="evidence" value="ECO:0007669"/>
    <property type="project" value="UniProtKB-KW"/>
</dbReference>
<dbReference type="PROSITE" id="PS50267">
    <property type="entry name" value="NA_NEUROTRAN_SYMP_3"/>
    <property type="match status" value="1"/>
</dbReference>
<evidence type="ECO:0000256" key="1">
    <source>
        <dbReference type="ARBA" id="ARBA00004141"/>
    </source>
</evidence>
<evidence type="ECO:0000313" key="8">
    <source>
        <dbReference type="Proteomes" id="UP000222824"/>
    </source>
</evidence>
<dbReference type="OrthoDB" id="99721at2157"/>
<comment type="caution">
    <text evidence="7">The sequence shown here is derived from an EMBL/GenBank/DDBJ whole genome shotgun (WGS) entry which is preliminary data.</text>
</comment>
<keyword evidence="2" id="KW-0813">Transport</keyword>
<dbReference type="CDD" id="cd10336">
    <property type="entry name" value="SLC6sbd_Tyt1-Like"/>
    <property type="match status" value="1"/>
</dbReference>
<dbReference type="Pfam" id="PF00209">
    <property type="entry name" value="SNF"/>
    <property type="match status" value="1"/>
</dbReference>
<keyword evidence="3 6" id="KW-0812">Transmembrane</keyword>
<comment type="subcellular location">
    <subcellularLocation>
        <location evidence="1">Membrane</location>
        <topology evidence="1">Multi-pass membrane protein</topology>
    </subcellularLocation>
</comment>
<feature type="transmembrane region" description="Helical" evidence="6">
    <location>
        <begin position="40"/>
        <end position="64"/>
    </location>
</feature>
<dbReference type="EMBL" id="NHOA01000031">
    <property type="protein sequence ID" value="PHQ39687.1"/>
    <property type="molecule type" value="Genomic_DNA"/>
</dbReference>
<organism evidence="7 8">
    <name type="scientific">Halorubrum persicum</name>
    <dbReference type="NCBI Taxonomy" id="1383844"/>
    <lineage>
        <taxon>Archaea</taxon>
        <taxon>Methanobacteriati</taxon>
        <taxon>Methanobacteriota</taxon>
        <taxon>Stenosarchaea group</taxon>
        <taxon>Halobacteria</taxon>
        <taxon>Halobacteriales</taxon>
        <taxon>Haloferacaceae</taxon>
        <taxon>Halorubrum</taxon>
    </lineage>
</organism>
<evidence type="ECO:0000313" key="7">
    <source>
        <dbReference type="EMBL" id="PHQ39687.1"/>
    </source>
</evidence>